<dbReference type="Gene3D" id="3.40.50.1820">
    <property type="entry name" value="alpha/beta hydrolase"/>
    <property type="match status" value="1"/>
</dbReference>
<dbReference type="PANTHER" id="PTHR48081:SF30">
    <property type="entry name" value="ACETYL-HYDROLASE LIPR-RELATED"/>
    <property type="match status" value="1"/>
</dbReference>
<keyword evidence="2" id="KW-0378">Hydrolase</keyword>
<proteinExistence type="inferred from homology"/>
<dbReference type="SUPFAM" id="SSF53474">
    <property type="entry name" value="alpha/beta-Hydrolases"/>
    <property type="match status" value="1"/>
</dbReference>
<dbReference type="Proteomes" id="UP000198802">
    <property type="component" value="Unassembled WGS sequence"/>
</dbReference>
<evidence type="ECO:0000256" key="2">
    <source>
        <dbReference type="ARBA" id="ARBA00022801"/>
    </source>
</evidence>
<sequence>MSDQPGAHVPTSVSEVARQFLAAPASDRATYPALTDAPAWSRLIDITNSALRERFSGFDFPVEVQDTKIAGVRTFVLNLRGMSTEKTPIYLDLHGGALIAGGGELCRLISSATAMINGMITWGVDYRMPPSHPYPAALDDCVAVYRALLEEREPSDIFVGGGSAGGNLAAALLVRAKEEGLPMPAALVLLSPEADLTESGDSFFTNRLFDNVLGSLHDVNLLYADGHDLSDPHLSPLFADLVGFPPTFLQSGTRDLFLSNTVRMHRRLRSAGVEAELHVFEAMPHGGFGGTSPEDLEMCAEMRRFLDRHRRKG</sequence>
<comment type="similarity">
    <text evidence="1">Belongs to the 'GDXG' lipolytic enzyme family.</text>
</comment>
<evidence type="ECO:0000313" key="4">
    <source>
        <dbReference type="EMBL" id="CUU59390.1"/>
    </source>
</evidence>
<dbReference type="InterPro" id="IPR029058">
    <property type="entry name" value="AB_hydrolase_fold"/>
</dbReference>
<dbReference type="InterPro" id="IPR013094">
    <property type="entry name" value="AB_hydrolase_3"/>
</dbReference>
<dbReference type="PANTHER" id="PTHR48081">
    <property type="entry name" value="AB HYDROLASE SUPERFAMILY PROTEIN C4A8.06C"/>
    <property type="match status" value="1"/>
</dbReference>
<accession>A0A0S4QWD0</accession>
<dbReference type="InterPro" id="IPR050300">
    <property type="entry name" value="GDXG_lipolytic_enzyme"/>
</dbReference>
<dbReference type="EMBL" id="FAOZ01000027">
    <property type="protein sequence ID" value="CUU59390.1"/>
    <property type="molecule type" value="Genomic_DNA"/>
</dbReference>
<feature type="domain" description="Alpha/beta hydrolase fold-3" evidence="3">
    <location>
        <begin position="91"/>
        <end position="286"/>
    </location>
</feature>
<gene>
    <name evidence="4" type="ORF">Ga0074812_12767</name>
</gene>
<evidence type="ECO:0000313" key="5">
    <source>
        <dbReference type="Proteomes" id="UP000198802"/>
    </source>
</evidence>
<name>A0A0S4QWD0_9ACTN</name>
<dbReference type="GO" id="GO:0004806">
    <property type="term" value="F:triacylglycerol lipase activity"/>
    <property type="evidence" value="ECO:0007669"/>
    <property type="project" value="TreeGrafter"/>
</dbReference>
<reference evidence="5" key="1">
    <citation type="submission" date="2015-11" db="EMBL/GenBank/DDBJ databases">
        <authorList>
            <person name="Varghese N."/>
        </authorList>
    </citation>
    <scope>NUCLEOTIDE SEQUENCE [LARGE SCALE GENOMIC DNA]</scope>
    <source>
        <strain evidence="5">DSM 45899</strain>
    </source>
</reference>
<dbReference type="AlphaFoldDB" id="A0A0S4QWD0"/>
<evidence type="ECO:0000259" key="3">
    <source>
        <dbReference type="Pfam" id="PF07859"/>
    </source>
</evidence>
<protein>
    <submittedName>
        <fullName evidence="4">Acetyl esterase/lipase</fullName>
    </submittedName>
</protein>
<evidence type="ECO:0000256" key="1">
    <source>
        <dbReference type="ARBA" id="ARBA00010515"/>
    </source>
</evidence>
<keyword evidence="5" id="KW-1185">Reference proteome</keyword>
<organism evidence="4 5">
    <name type="scientific">Parafrankia irregularis</name>
    <dbReference type="NCBI Taxonomy" id="795642"/>
    <lineage>
        <taxon>Bacteria</taxon>
        <taxon>Bacillati</taxon>
        <taxon>Actinomycetota</taxon>
        <taxon>Actinomycetes</taxon>
        <taxon>Frankiales</taxon>
        <taxon>Frankiaceae</taxon>
        <taxon>Parafrankia</taxon>
    </lineage>
</organism>
<dbReference type="Pfam" id="PF07859">
    <property type="entry name" value="Abhydrolase_3"/>
    <property type="match status" value="1"/>
</dbReference>
<dbReference type="RefSeq" id="WP_091283452.1">
    <property type="nucleotide sequence ID" value="NZ_FAOZ01000027.1"/>
</dbReference>